<organism evidence="6 7">
    <name type="scientific">Candidatus Niyogibacteria bacterium RIFCSPLOWO2_01_FULL_45_48</name>
    <dbReference type="NCBI Taxonomy" id="1801724"/>
    <lineage>
        <taxon>Bacteria</taxon>
        <taxon>Candidatus Niyogiibacteriota</taxon>
    </lineage>
</organism>
<evidence type="ECO:0000256" key="1">
    <source>
        <dbReference type="ARBA" id="ARBA00004418"/>
    </source>
</evidence>
<protein>
    <recommendedName>
        <fullName evidence="5">SsuA/THI5-like domain-containing protein</fullName>
    </recommendedName>
</protein>
<dbReference type="InterPro" id="IPR015168">
    <property type="entry name" value="SsuA/THI5"/>
</dbReference>
<evidence type="ECO:0000259" key="5">
    <source>
        <dbReference type="Pfam" id="PF09084"/>
    </source>
</evidence>
<evidence type="ECO:0000256" key="3">
    <source>
        <dbReference type="ARBA" id="ARBA00022729"/>
    </source>
</evidence>
<dbReference type="SUPFAM" id="SSF53850">
    <property type="entry name" value="Periplasmic binding protein-like II"/>
    <property type="match status" value="1"/>
</dbReference>
<feature type="transmembrane region" description="Helical" evidence="4">
    <location>
        <begin position="6"/>
        <end position="25"/>
    </location>
</feature>
<dbReference type="PANTHER" id="PTHR30024:SF47">
    <property type="entry name" value="TAURINE-BINDING PERIPLASMIC PROTEIN"/>
    <property type="match status" value="1"/>
</dbReference>
<keyword evidence="4" id="KW-0472">Membrane</keyword>
<dbReference type="GO" id="GO:0042597">
    <property type="term" value="C:periplasmic space"/>
    <property type="evidence" value="ECO:0007669"/>
    <property type="project" value="UniProtKB-SubCell"/>
</dbReference>
<dbReference type="EMBL" id="MHMQ01000015">
    <property type="protein sequence ID" value="OGZ30692.1"/>
    <property type="molecule type" value="Genomic_DNA"/>
</dbReference>
<proteinExistence type="inferred from homology"/>
<evidence type="ECO:0000313" key="6">
    <source>
        <dbReference type="EMBL" id="OGZ30692.1"/>
    </source>
</evidence>
<reference evidence="6 7" key="1">
    <citation type="journal article" date="2016" name="Nat. Commun.">
        <title>Thousands of microbial genomes shed light on interconnected biogeochemical processes in an aquifer system.</title>
        <authorList>
            <person name="Anantharaman K."/>
            <person name="Brown C.T."/>
            <person name="Hug L.A."/>
            <person name="Sharon I."/>
            <person name="Castelle C.J."/>
            <person name="Probst A.J."/>
            <person name="Thomas B.C."/>
            <person name="Singh A."/>
            <person name="Wilkins M.J."/>
            <person name="Karaoz U."/>
            <person name="Brodie E.L."/>
            <person name="Williams K.H."/>
            <person name="Hubbard S.S."/>
            <person name="Banfield J.F."/>
        </authorList>
    </citation>
    <scope>NUCLEOTIDE SEQUENCE [LARGE SCALE GENOMIC DNA]</scope>
</reference>
<evidence type="ECO:0000256" key="2">
    <source>
        <dbReference type="ARBA" id="ARBA00010742"/>
    </source>
</evidence>
<comment type="caution">
    <text evidence="6">The sequence shown here is derived from an EMBL/GenBank/DDBJ whole genome shotgun (WGS) entry which is preliminary data.</text>
</comment>
<gene>
    <name evidence="6" type="ORF">A2931_02125</name>
</gene>
<dbReference type="AlphaFoldDB" id="A0A1G2EYV8"/>
<dbReference type="PANTHER" id="PTHR30024">
    <property type="entry name" value="ALIPHATIC SULFONATES-BINDING PROTEIN-RELATED"/>
    <property type="match status" value="1"/>
</dbReference>
<dbReference type="Pfam" id="PF09084">
    <property type="entry name" value="NMT1"/>
    <property type="match status" value="1"/>
</dbReference>
<dbReference type="Gene3D" id="3.40.190.10">
    <property type="entry name" value="Periplasmic binding protein-like II"/>
    <property type="match status" value="2"/>
</dbReference>
<comment type="subcellular location">
    <subcellularLocation>
        <location evidence="1">Periplasm</location>
    </subcellularLocation>
</comment>
<name>A0A1G2EYV8_9BACT</name>
<sequence length="325" mass="35571">MDFKSLLKILALVAVLAVVSWVYYFSKPAEPYKITVGAVGNSPHTLIYTAMVDMGIDKKHNLELNLKYSSPGEVERQARDREVDVGASSLFSIAQDNLKGSKLRIFGPLFYSPNVLVARTDSRFMTVGDLPGAKLAVPPKVSAAYASLDLVARKNGVSIEKETIIRFGNLAETAGLLTRGEVNVSLFSWPDVANFLVSVEYRSLGGLSPLWTKSVSRPLSFIGLTAYQDWIGANPKAARALVAAIIETNNYLKKNPDAIAKYKEELGLKSDAALALAVQNIPELLMNSWDDKDVDDIRFVIGDMVKEGILSSEPADDYLVKLEQL</sequence>
<evidence type="ECO:0000313" key="7">
    <source>
        <dbReference type="Proteomes" id="UP000177486"/>
    </source>
</evidence>
<comment type="similarity">
    <text evidence="2">Belongs to the bacterial solute-binding protein SsuA/TauA family.</text>
</comment>
<accession>A0A1G2EYV8</accession>
<feature type="domain" description="SsuA/THI5-like" evidence="5">
    <location>
        <begin position="44"/>
        <end position="258"/>
    </location>
</feature>
<evidence type="ECO:0000256" key="4">
    <source>
        <dbReference type="SAM" id="Phobius"/>
    </source>
</evidence>
<dbReference type="Proteomes" id="UP000177486">
    <property type="component" value="Unassembled WGS sequence"/>
</dbReference>
<keyword evidence="4" id="KW-1133">Transmembrane helix</keyword>
<keyword evidence="4" id="KW-0812">Transmembrane</keyword>
<keyword evidence="3" id="KW-0732">Signal</keyword>